<protein>
    <submittedName>
        <fullName evidence="2">Uncharacterized protein</fullName>
    </submittedName>
</protein>
<organism evidence="2 3">
    <name type="scientific">Miscanthus lutarioriparius</name>
    <dbReference type="NCBI Taxonomy" id="422564"/>
    <lineage>
        <taxon>Eukaryota</taxon>
        <taxon>Viridiplantae</taxon>
        <taxon>Streptophyta</taxon>
        <taxon>Embryophyta</taxon>
        <taxon>Tracheophyta</taxon>
        <taxon>Spermatophyta</taxon>
        <taxon>Magnoliopsida</taxon>
        <taxon>Liliopsida</taxon>
        <taxon>Poales</taxon>
        <taxon>Poaceae</taxon>
        <taxon>PACMAD clade</taxon>
        <taxon>Panicoideae</taxon>
        <taxon>Andropogonodae</taxon>
        <taxon>Andropogoneae</taxon>
        <taxon>Saccharinae</taxon>
        <taxon>Miscanthus</taxon>
    </lineage>
</organism>
<feature type="region of interest" description="Disordered" evidence="1">
    <location>
        <begin position="1"/>
        <end position="25"/>
    </location>
</feature>
<evidence type="ECO:0000313" key="2">
    <source>
        <dbReference type="EMBL" id="CAD6214839.1"/>
    </source>
</evidence>
<proteinExistence type="predicted"/>
<comment type="caution">
    <text evidence="2">The sequence shown here is derived from an EMBL/GenBank/DDBJ whole genome shotgun (WGS) entry which is preliminary data.</text>
</comment>
<reference evidence="2" key="1">
    <citation type="submission" date="2020-10" db="EMBL/GenBank/DDBJ databases">
        <authorList>
            <person name="Han B."/>
            <person name="Lu T."/>
            <person name="Zhao Q."/>
            <person name="Huang X."/>
            <person name="Zhao Y."/>
        </authorList>
    </citation>
    <scope>NUCLEOTIDE SEQUENCE</scope>
</reference>
<sequence length="109" mass="12292">MALSPPHRPNPTLHGSNHRLEAPATVPGRHRLLRTVAGPPCWKVPHRRLRLLLEEDGAEEEEEASQSHALLRGFVVVGVQRYITHLLVVLGFLLLNLDVLHEGREKQQI</sequence>
<gene>
    <name evidence="2" type="ORF">NCGR_LOCUS10124</name>
</gene>
<keyword evidence="3" id="KW-1185">Reference proteome</keyword>
<evidence type="ECO:0000313" key="3">
    <source>
        <dbReference type="Proteomes" id="UP000604825"/>
    </source>
</evidence>
<accession>A0A811N4V6</accession>
<evidence type="ECO:0000256" key="1">
    <source>
        <dbReference type="SAM" id="MobiDB-lite"/>
    </source>
</evidence>
<dbReference type="AlphaFoldDB" id="A0A811N4V6"/>
<dbReference type="Proteomes" id="UP000604825">
    <property type="component" value="Unassembled WGS sequence"/>
</dbReference>
<name>A0A811N4V6_9POAL</name>
<dbReference type="EMBL" id="CAJGYO010000002">
    <property type="protein sequence ID" value="CAD6214839.1"/>
    <property type="molecule type" value="Genomic_DNA"/>
</dbReference>